<dbReference type="PROSITE" id="PS01124">
    <property type="entry name" value="HTH_ARAC_FAMILY_2"/>
    <property type="match status" value="1"/>
</dbReference>
<comment type="caution">
    <text evidence="5">The sequence shown here is derived from an EMBL/GenBank/DDBJ whole genome shotgun (WGS) entry which is preliminary data.</text>
</comment>
<dbReference type="SMART" id="SM00342">
    <property type="entry name" value="HTH_ARAC"/>
    <property type="match status" value="1"/>
</dbReference>
<dbReference type="EMBL" id="JADJNC010000060">
    <property type="protein sequence ID" value="MBK7425098.1"/>
    <property type="molecule type" value="Genomic_DNA"/>
</dbReference>
<name>A0A9D7FFN4_9RHOO</name>
<dbReference type="Pfam" id="PF12833">
    <property type="entry name" value="HTH_18"/>
    <property type="match status" value="1"/>
</dbReference>
<gene>
    <name evidence="5" type="ORF">IPJ48_19585</name>
</gene>
<evidence type="ECO:0000313" key="6">
    <source>
        <dbReference type="Proteomes" id="UP000886602"/>
    </source>
</evidence>
<dbReference type="SUPFAM" id="SSF46689">
    <property type="entry name" value="Homeodomain-like"/>
    <property type="match status" value="1"/>
</dbReference>
<evidence type="ECO:0000256" key="3">
    <source>
        <dbReference type="ARBA" id="ARBA00023163"/>
    </source>
</evidence>
<dbReference type="GO" id="GO:0000976">
    <property type="term" value="F:transcription cis-regulatory region binding"/>
    <property type="evidence" value="ECO:0007669"/>
    <property type="project" value="TreeGrafter"/>
</dbReference>
<keyword evidence="1" id="KW-0805">Transcription regulation</keyword>
<evidence type="ECO:0000313" key="5">
    <source>
        <dbReference type="EMBL" id="MBK7425098.1"/>
    </source>
</evidence>
<dbReference type="InterPro" id="IPR032687">
    <property type="entry name" value="AraC-type_N"/>
</dbReference>
<organism evidence="5 6">
    <name type="scientific">Candidatus Propionivibrio dominans</name>
    <dbReference type="NCBI Taxonomy" id="2954373"/>
    <lineage>
        <taxon>Bacteria</taxon>
        <taxon>Pseudomonadati</taxon>
        <taxon>Pseudomonadota</taxon>
        <taxon>Betaproteobacteria</taxon>
        <taxon>Rhodocyclales</taxon>
        <taxon>Rhodocyclaceae</taxon>
        <taxon>Propionivibrio</taxon>
    </lineage>
</organism>
<evidence type="ECO:0000259" key="4">
    <source>
        <dbReference type="PROSITE" id="PS01124"/>
    </source>
</evidence>
<evidence type="ECO:0000256" key="2">
    <source>
        <dbReference type="ARBA" id="ARBA00023125"/>
    </source>
</evidence>
<dbReference type="GO" id="GO:0003700">
    <property type="term" value="F:DNA-binding transcription factor activity"/>
    <property type="evidence" value="ECO:0007669"/>
    <property type="project" value="InterPro"/>
</dbReference>
<protein>
    <submittedName>
        <fullName evidence="5">AraC family transcriptional regulator</fullName>
    </submittedName>
</protein>
<dbReference type="Proteomes" id="UP000886602">
    <property type="component" value="Unassembled WGS sequence"/>
</dbReference>
<dbReference type="InterPro" id="IPR018060">
    <property type="entry name" value="HTH_AraC"/>
</dbReference>
<sequence length="333" mass="37467">MIRAAPMAAIPDLLKEFGIAPAPLLKKCGLPEDIFLHPDSTMPFTTMGRLLKACVRESGCVHFGLLTGQRASPSALGAVGFLMKNSPDVATALNEFVLNFDLHDRGANLFLKEEDGTCLLVYEIYQHGIEAAEQIVDGALAVGFNLMRSLCGPDWLADEILFRRDTPEDVGPYRNFFQAPMQFNARLTALRFDSRWLAKKIPLADPVLRQHFLENVQEMIRHSPEDYRSKVYQAVLLLLGSQRCNLEGLADYFSIHPRTLNRRLKEAGTSFRELHNEARHATACQLLQQTRSTIANIAELLGYSNETAFNRAFSHWEGTPPAKWRRLMQATSH</sequence>
<dbReference type="PANTHER" id="PTHR47894">
    <property type="entry name" value="HTH-TYPE TRANSCRIPTIONAL REGULATOR GADX"/>
    <property type="match status" value="1"/>
</dbReference>
<feature type="domain" description="HTH araC/xylS-type" evidence="4">
    <location>
        <begin position="229"/>
        <end position="327"/>
    </location>
</feature>
<dbReference type="Gene3D" id="1.10.10.60">
    <property type="entry name" value="Homeodomain-like"/>
    <property type="match status" value="1"/>
</dbReference>
<keyword evidence="3" id="KW-0804">Transcription</keyword>
<proteinExistence type="predicted"/>
<dbReference type="AlphaFoldDB" id="A0A9D7FFN4"/>
<accession>A0A9D7FFN4</accession>
<evidence type="ECO:0000256" key="1">
    <source>
        <dbReference type="ARBA" id="ARBA00023015"/>
    </source>
</evidence>
<dbReference type="InterPro" id="IPR009057">
    <property type="entry name" value="Homeodomain-like_sf"/>
</dbReference>
<dbReference type="PANTHER" id="PTHR47894:SF4">
    <property type="entry name" value="HTH-TYPE TRANSCRIPTIONAL REGULATOR GADX"/>
    <property type="match status" value="1"/>
</dbReference>
<keyword evidence="2" id="KW-0238">DNA-binding</keyword>
<dbReference type="Pfam" id="PF12625">
    <property type="entry name" value="Arabinose_bd"/>
    <property type="match status" value="1"/>
</dbReference>
<dbReference type="GO" id="GO:0005829">
    <property type="term" value="C:cytosol"/>
    <property type="evidence" value="ECO:0007669"/>
    <property type="project" value="TreeGrafter"/>
</dbReference>
<reference evidence="5" key="1">
    <citation type="submission" date="2020-10" db="EMBL/GenBank/DDBJ databases">
        <title>Connecting structure to function with the recovery of over 1000 high-quality activated sludge metagenome-assembled genomes encoding full-length rRNA genes using long-read sequencing.</title>
        <authorList>
            <person name="Singleton C.M."/>
            <person name="Petriglieri F."/>
            <person name="Kristensen J.M."/>
            <person name="Kirkegaard R.H."/>
            <person name="Michaelsen T.Y."/>
            <person name="Andersen M.H."/>
            <person name="Karst S.M."/>
            <person name="Dueholm M.S."/>
            <person name="Nielsen P.H."/>
            <person name="Albertsen M."/>
        </authorList>
    </citation>
    <scope>NUCLEOTIDE SEQUENCE</scope>
    <source>
        <strain evidence="5">EsbW_18-Q3-R4-48_MAXAC.044</strain>
    </source>
</reference>